<dbReference type="AlphaFoldDB" id="A0A840MP49"/>
<name>A0A840MP49_9PROT</name>
<organism evidence="2 3">
    <name type="scientific">Chitinivorax tropicus</name>
    <dbReference type="NCBI Taxonomy" id="714531"/>
    <lineage>
        <taxon>Bacteria</taxon>
        <taxon>Pseudomonadati</taxon>
        <taxon>Pseudomonadota</taxon>
        <taxon>Betaproteobacteria</taxon>
        <taxon>Chitinivorax</taxon>
    </lineage>
</organism>
<feature type="chain" id="PRO_5032741472" description="Nuclear transport factor 2 family protein" evidence="1">
    <location>
        <begin position="18"/>
        <end position="166"/>
    </location>
</feature>
<feature type="signal peptide" evidence="1">
    <location>
        <begin position="1"/>
        <end position="17"/>
    </location>
</feature>
<comment type="caution">
    <text evidence="2">The sequence shown here is derived from an EMBL/GenBank/DDBJ whole genome shotgun (WGS) entry which is preliminary data.</text>
</comment>
<protein>
    <recommendedName>
        <fullName evidence="4">Nuclear transport factor 2 family protein</fullName>
    </recommendedName>
</protein>
<dbReference type="Proteomes" id="UP000575898">
    <property type="component" value="Unassembled WGS sequence"/>
</dbReference>
<dbReference type="SUPFAM" id="SSF54427">
    <property type="entry name" value="NTF2-like"/>
    <property type="match status" value="1"/>
</dbReference>
<evidence type="ECO:0000313" key="2">
    <source>
        <dbReference type="EMBL" id="MBB5018787.1"/>
    </source>
</evidence>
<gene>
    <name evidence="2" type="ORF">HNQ59_002080</name>
</gene>
<reference evidence="2 3" key="1">
    <citation type="submission" date="2020-08" db="EMBL/GenBank/DDBJ databases">
        <title>Genomic Encyclopedia of Type Strains, Phase IV (KMG-IV): sequencing the most valuable type-strain genomes for metagenomic binning, comparative biology and taxonomic classification.</title>
        <authorList>
            <person name="Goeker M."/>
        </authorList>
    </citation>
    <scope>NUCLEOTIDE SEQUENCE [LARGE SCALE GENOMIC DNA]</scope>
    <source>
        <strain evidence="2 3">DSM 27165</strain>
    </source>
</reference>
<dbReference type="EMBL" id="JACHHY010000011">
    <property type="protein sequence ID" value="MBB5018787.1"/>
    <property type="molecule type" value="Genomic_DNA"/>
</dbReference>
<proteinExistence type="predicted"/>
<keyword evidence="1" id="KW-0732">Signal</keyword>
<evidence type="ECO:0000313" key="3">
    <source>
        <dbReference type="Proteomes" id="UP000575898"/>
    </source>
</evidence>
<accession>A0A840MP49</accession>
<dbReference type="Gene3D" id="3.10.450.50">
    <property type="match status" value="1"/>
</dbReference>
<dbReference type="InterPro" id="IPR032710">
    <property type="entry name" value="NTF2-like_dom_sf"/>
</dbReference>
<evidence type="ECO:0008006" key="4">
    <source>
        <dbReference type="Google" id="ProtNLM"/>
    </source>
</evidence>
<dbReference type="RefSeq" id="WP_184038625.1">
    <property type="nucleotide sequence ID" value="NZ_JACHHY010000011.1"/>
</dbReference>
<sequence length="166" mass="18457">MRVLPGILLCFSSLSWAQPVSPDGVVSELWQALSSLPGEKPAIQTLKQLFHPDAYVFGASYRQAEPTLTRSSALQFITMLDRPAKDGFHECEIFRDIQVFDRFATVYSVVESRTDKTAAKPDFTGVNSIQLYQTRQGWQIISLYYHVGQAGVRIPLKAGVSGQCLS</sequence>
<evidence type="ECO:0000256" key="1">
    <source>
        <dbReference type="SAM" id="SignalP"/>
    </source>
</evidence>
<keyword evidence="3" id="KW-1185">Reference proteome</keyword>